<keyword evidence="1" id="KW-0175">Coiled coil</keyword>
<feature type="compositionally biased region" description="Basic and acidic residues" evidence="2">
    <location>
        <begin position="104"/>
        <end position="114"/>
    </location>
</feature>
<reference evidence="3 4" key="1">
    <citation type="submission" date="2021-02" db="EMBL/GenBank/DDBJ databases">
        <title>Plant Genome Project.</title>
        <authorList>
            <person name="Zhang R.-G."/>
        </authorList>
    </citation>
    <scope>NUCLEOTIDE SEQUENCE [LARGE SCALE GENOMIC DNA]</scope>
    <source>
        <tissue evidence="3">Leaves</tissue>
    </source>
</reference>
<protein>
    <submittedName>
        <fullName evidence="3">Uncharacterized protein</fullName>
    </submittedName>
</protein>
<feature type="compositionally biased region" description="Polar residues" evidence="2">
    <location>
        <begin position="404"/>
        <end position="414"/>
    </location>
</feature>
<feature type="region of interest" description="Disordered" evidence="2">
    <location>
        <begin position="1384"/>
        <end position="1406"/>
    </location>
</feature>
<dbReference type="InterPro" id="IPR051195">
    <property type="entry name" value="Fungal_stress_NST1"/>
</dbReference>
<feature type="region of interest" description="Disordered" evidence="2">
    <location>
        <begin position="455"/>
        <end position="475"/>
    </location>
</feature>
<feature type="region of interest" description="Disordered" evidence="2">
    <location>
        <begin position="1971"/>
        <end position="2002"/>
    </location>
</feature>
<dbReference type="PANTHER" id="PTHR31780:SF10">
    <property type="entry name" value="LD36051P"/>
    <property type="match status" value="1"/>
</dbReference>
<feature type="compositionally biased region" description="Polar residues" evidence="2">
    <location>
        <begin position="1261"/>
        <end position="1274"/>
    </location>
</feature>
<feature type="region of interest" description="Disordered" evidence="2">
    <location>
        <begin position="1187"/>
        <end position="1313"/>
    </location>
</feature>
<feature type="region of interest" description="Disordered" evidence="2">
    <location>
        <begin position="404"/>
        <end position="425"/>
    </location>
</feature>
<feature type="region of interest" description="Disordered" evidence="2">
    <location>
        <begin position="1542"/>
        <end position="1562"/>
    </location>
</feature>
<feature type="compositionally biased region" description="Polar residues" evidence="2">
    <location>
        <begin position="661"/>
        <end position="673"/>
    </location>
</feature>
<feature type="coiled-coil region" evidence="1">
    <location>
        <begin position="242"/>
        <end position="359"/>
    </location>
</feature>
<dbReference type="Proteomes" id="UP000827721">
    <property type="component" value="Unassembled WGS sequence"/>
</dbReference>
<feature type="compositionally biased region" description="Basic and acidic residues" evidence="2">
    <location>
        <begin position="1211"/>
        <end position="1225"/>
    </location>
</feature>
<feature type="compositionally biased region" description="Polar residues" evidence="2">
    <location>
        <begin position="2142"/>
        <end position="2155"/>
    </location>
</feature>
<organism evidence="3 4">
    <name type="scientific">Xanthoceras sorbifolium</name>
    <dbReference type="NCBI Taxonomy" id="99658"/>
    <lineage>
        <taxon>Eukaryota</taxon>
        <taxon>Viridiplantae</taxon>
        <taxon>Streptophyta</taxon>
        <taxon>Embryophyta</taxon>
        <taxon>Tracheophyta</taxon>
        <taxon>Spermatophyta</taxon>
        <taxon>Magnoliopsida</taxon>
        <taxon>eudicotyledons</taxon>
        <taxon>Gunneridae</taxon>
        <taxon>Pentapetalae</taxon>
        <taxon>rosids</taxon>
        <taxon>malvids</taxon>
        <taxon>Sapindales</taxon>
        <taxon>Sapindaceae</taxon>
        <taxon>Xanthoceroideae</taxon>
        <taxon>Xanthoceras</taxon>
    </lineage>
</organism>
<feature type="compositionally biased region" description="Polar residues" evidence="2">
    <location>
        <begin position="2053"/>
        <end position="2108"/>
    </location>
</feature>
<feature type="region of interest" description="Disordered" evidence="2">
    <location>
        <begin position="661"/>
        <end position="783"/>
    </location>
</feature>
<evidence type="ECO:0000256" key="1">
    <source>
        <dbReference type="SAM" id="Coils"/>
    </source>
</evidence>
<feature type="compositionally biased region" description="Low complexity" evidence="2">
    <location>
        <begin position="1390"/>
        <end position="1406"/>
    </location>
</feature>
<sequence length="2155" mass="235000">MPRPTILPHKPAHNAFDRWGQRDNEAGKVSSSEVAKVDSFGRDLRMPSREGREGNLWRASPPFQKGVGAQDIGNDRNSIGARSPSLNREANKESKFMSSPSRDSAQDDFRRRDLGSGQGVRQPWNNMVQSYNGQRTERNSRERYGNEQYNRFKGDSYLNSSMSKSSFSVGSKGLSVNDPILNFGRDKRPSLKSEKPYQEDPFMKDFGSTSFDGRDPFSGGVVGVVKKKKDMLKQTDFHDPVRESFEAELERVQKMQEQERQRIVEEQERALDLARREEEERLRLVREQEEQRRRLEEEAREAAWRAEQEQLEAIRKVEEQRIAREEEKQRIVMEEERRKQAAKQKLIELEERIAKRQVDSAKSGSNPSIITDEKLSGIAKERHAFKMPDLGDWEDGERMVERITTSASSDSSGLTRPFDMSSRPQFARDNSSALLDRGKPINSWRRDAFENGNSSTFIQQDTENGHYSPRRDATVGGRAFPRKELYGDPVFMSARNYYKTGILEPHMDEFSHIRGQRWNISGDGDNYGRNAEMESDFHENLSERYPDVGWAQGRYHGNPYPPYTERLYQNPEADGVSTFGRSRHSMRHPRVLPPPSLTLMQKTSYRRENERPGPSTFQENERYSHAARSEATRHAGFDGHLDNHGQPEIFDVQQEKTANEVTNLDGNTTPRCDSQSSLSVSSPPDSPIHLSHDDLDESGDSPALSAAEEGKGVGLSGQGNDLVVLPTESGKENMMIPTSSVSGGDDEEWAVDNEEQLPEQEEYDEDEDGYQEEDEVHEGDDGNIDLTQEFEDMHLEEKGSPHMMNNLVLGFNEGVEVAMPNDEFERSPPNEETTFAVPQISAGLVVEEEGSFNGMCGTLQPVDVPSQVSIGSSSRIFQENEKAMQDLVIQSNSTPQLSAASELIERVDTNSNSVVSTQHPVTSCVNMVPLSSSDQTVMSTVSAGLVQAEAPVKLQFGLFSGPSLIPSPVPAIQIGSIQMPLLHPQVGPSLTHLHPSQPPIFQFGQLRYTSPISQHVLPLAPQSVPFVQPSLPANFSANQNAGVSQPIQPNQETSARNLMKSDALSRSVDNQLGLVQGHMVVSQGKVLNEETSLPARGSADTTVGVQEGRTEISQISDNKKTRCESGFQAEVQGHHNSVMRNFKSMSTKELEGLHNTGAAKEKNLTASKGQGLTSGGRGRKYVVSVRSKSSVVAPESSRSDSSAFQRRPRRQRTEFRVRENADKQHSTSMVPANNIRLEDKSNSGGRNTGMSTRGGYRRVVSNKSLKQTNESESLGSDAINSWEIDSGSKGGKGLGKESFTKSQNIPHSEEGNLKRTIRSEEDVDAPLQSGIVRVFEQPGIEAPSDEDDFIEVRSKRQMLNDRREQREKEIKAKSRVTKVLMQTMPRKPRSTSQSTFVSASSNKSSASVSGEAANSIRTDFVGTEGLNLANVEVSTGFSTTKVSQPLAPIGTPAAKADSQSDLRAQTIKSLQTSSIHVLSGSGKNLASGFMFDSKNKVLDNVQTSMGSWGNARLNQQVMALTQTQLDEAMNPAQFDSRVSVKDHTSSVGEPGMPSSSILSKDKSFSSTASPINSLLAGEKIQFGAVTSPTVLPPSTRAVSHGIGPPGPCRPDIQIPHNISAAENDCTLFFDKEKHSNESCVNLEDCEAEAEAAASAIAVAAISSDEVVGSGLGTCTVSVSETKSFGGADIDGITAGSKIFFAVIVMSFSQSASQSRAEESLSVALPADLSVENPPISLWPPLPSPPNSSNQMISHFPGGPHSTFPIYDMNPMLGGPIFTFGPHDESVPAQSQNQKTSTPGSSPIGTWQQCHSGVDSFYGPPAGYTGPFISPTGGIPGVQGPPHMVVYNHFAPVGQFGQVGLSFMGTTYIPSAKQPDWKRNPASSAIGVGEGEVNMVATQRNPTNLPGPIQHLAPGSPLLPMASPLAMFDVSPFQSSSDMSVQARWSHVPSPPIHSVPMSIALQQQADNVIPSQINHGPHVDQSSASNRFPESQTSTTADSSRNFHVATDAAVTQLPDELGLVDTSSSASAGASASGVVSKSLSLSTIVDAGKTDVQNGSNSNTIGQNTNSAFKHQSTQQKNMSPQQYSNSSGYNYQRGSGVSQKNSSGGEWSHRRMGFHGRNQSFGAEKGFPPSKMKQIYVAKQTTSGTSTNPSLG</sequence>
<feature type="compositionally biased region" description="Basic residues" evidence="2">
    <location>
        <begin position="581"/>
        <end position="590"/>
    </location>
</feature>
<feature type="region of interest" description="Disordered" evidence="2">
    <location>
        <begin position="1"/>
        <end position="148"/>
    </location>
</feature>
<feature type="compositionally biased region" description="Polar residues" evidence="2">
    <location>
        <begin position="1242"/>
        <end position="1251"/>
    </location>
</feature>
<feature type="region of interest" description="Disordered" evidence="2">
    <location>
        <begin position="2051"/>
        <end position="2155"/>
    </location>
</feature>
<feature type="compositionally biased region" description="Basic and acidic residues" evidence="2">
    <location>
        <begin position="619"/>
        <end position="629"/>
    </location>
</feature>
<evidence type="ECO:0000256" key="2">
    <source>
        <dbReference type="SAM" id="MobiDB-lite"/>
    </source>
</evidence>
<accession>A0ABQ8HQI9</accession>
<feature type="compositionally biased region" description="Acidic residues" evidence="2">
    <location>
        <begin position="744"/>
        <end position="783"/>
    </location>
</feature>
<feature type="compositionally biased region" description="Polar residues" evidence="2">
    <location>
        <begin position="123"/>
        <end position="134"/>
    </location>
</feature>
<keyword evidence="4" id="KW-1185">Reference proteome</keyword>
<feature type="compositionally biased region" description="Polar residues" evidence="2">
    <location>
        <begin position="1787"/>
        <end position="1808"/>
    </location>
</feature>
<feature type="region of interest" description="Disordered" evidence="2">
    <location>
        <begin position="1779"/>
        <end position="1808"/>
    </location>
</feature>
<name>A0ABQ8HQI9_9ROSI</name>
<feature type="compositionally biased region" description="Basic and acidic residues" evidence="2">
    <location>
        <begin position="35"/>
        <end position="55"/>
    </location>
</feature>
<feature type="compositionally biased region" description="Basic and acidic residues" evidence="2">
    <location>
        <begin position="135"/>
        <end position="148"/>
    </location>
</feature>
<feature type="compositionally biased region" description="Basic and acidic residues" evidence="2">
    <location>
        <begin position="15"/>
        <end position="26"/>
    </location>
</feature>
<feature type="compositionally biased region" description="Low complexity" evidence="2">
    <location>
        <begin position="674"/>
        <end position="683"/>
    </location>
</feature>
<evidence type="ECO:0000313" key="3">
    <source>
        <dbReference type="EMBL" id="KAH7566574.1"/>
    </source>
</evidence>
<feature type="region of interest" description="Disordered" evidence="2">
    <location>
        <begin position="580"/>
        <end position="629"/>
    </location>
</feature>
<dbReference type="PANTHER" id="PTHR31780">
    <property type="entry name" value="STRESS RESPONSE PROTEIN NST1-RELATED"/>
    <property type="match status" value="1"/>
</dbReference>
<evidence type="ECO:0000313" key="4">
    <source>
        <dbReference type="Proteomes" id="UP000827721"/>
    </source>
</evidence>
<gene>
    <name evidence="3" type="ORF">JRO89_XS08G0191700</name>
</gene>
<dbReference type="EMBL" id="JAFEMO010000008">
    <property type="protein sequence ID" value="KAH7566574.1"/>
    <property type="molecule type" value="Genomic_DNA"/>
</dbReference>
<proteinExistence type="predicted"/>
<comment type="caution">
    <text evidence="3">The sequence shown here is derived from an EMBL/GenBank/DDBJ whole genome shotgun (WGS) entry which is preliminary data.</text>
</comment>